<evidence type="ECO:0000313" key="2">
    <source>
        <dbReference type="EMBL" id="GFT84150.1"/>
    </source>
</evidence>
<name>A0A8X6PWH7_NEPPI</name>
<feature type="region of interest" description="Disordered" evidence="1">
    <location>
        <begin position="1"/>
        <end position="27"/>
    </location>
</feature>
<dbReference type="OrthoDB" id="10378954at2759"/>
<keyword evidence="3" id="KW-1185">Reference proteome</keyword>
<gene>
    <name evidence="2" type="ORF">NPIL_548151</name>
</gene>
<feature type="region of interest" description="Disordered" evidence="1">
    <location>
        <begin position="63"/>
        <end position="90"/>
    </location>
</feature>
<reference evidence="2" key="1">
    <citation type="submission" date="2020-08" db="EMBL/GenBank/DDBJ databases">
        <title>Multicomponent nature underlies the extraordinary mechanical properties of spider dragline silk.</title>
        <authorList>
            <person name="Kono N."/>
            <person name="Nakamura H."/>
            <person name="Mori M."/>
            <person name="Yoshida Y."/>
            <person name="Ohtoshi R."/>
            <person name="Malay A.D."/>
            <person name="Moran D.A.P."/>
            <person name="Tomita M."/>
            <person name="Numata K."/>
            <person name="Arakawa K."/>
        </authorList>
    </citation>
    <scope>NUCLEOTIDE SEQUENCE</scope>
</reference>
<dbReference type="EMBL" id="BMAW01023693">
    <property type="protein sequence ID" value="GFT84150.1"/>
    <property type="molecule type" value="Genomic_DNA"/>
</dbReference>
<proteinExistence type="predicted"/>
<accession>A0A8X6PWH7</accession>
<organism evidence="2 3">
    <name type="scientific">Nephila pilipes</name>
    <name type="common">Giant wood spider</name>
    <name type="synonym">Nephila maculata</name>
    <dbReference type="NCBI Taxonomy" id="299642"/>
    <lineage>
        <taxon>Eukaryota</taxon>
        <taxon>Metazoa</taxon>
        <taxon>Ecdysozoa</taxon>
        <taxon>Arthropoda</taxon>
        <taxon>Chelicerata</taxon>
        <taxon>Arachnida</taxon>
        <taxon>Araneae</taxon>
        <taxon>Araneomorphae</taxon>
        <taxon>Entelegynae</taxon>
        <taxon>Araneoidea</taxon>
        <taxon>Nephilidae</taxon>
        <taxon>Nephila</taxon>
    </lineage>
</organism>
<evidence type="ECO:0000256" key="1">
    <source>
        <dbReference type="SAM" id="MobiDB-lite"/>
    </source>
</evidence>
<dbReference type="Proteomes" id="UP000887013">
    <property type="component" value="Unassembled WGS sequence"/>
</dbReference>
<protein>
    <submittedName>
        <fullName evidence="2">Uncharacterized protein</fullName>
    </submittedName>
</protein>
<sequence>MGLDKVSVLPRRTQIRRHKPAGRTKAGRIHQTVKAVFFLGLLRIIARLSQDIIPLRDRARAISHSPQLLREGREKNSEPSGRRANAERSG</sequence>
<dbReference type="AlphaFoldDB" id="A0A8X6PWH7"/>
<comment type="caution">
    <text evidence="2">The sequence shown here is derived from an EMBL/GenBank/DDBJ whole genome shotgun (WGS) entry which is preliminary data.</text>
</comment>
<feature type="compositionally biased region" description="Basic residues" evidence="1">
    <location>
        <begin position="13"/>
        <end position="27"/>
    </location>
</feature>
<feature type="compositionally biased region" description="Basic and acidic residues" evidence="1">
    <location>
        <begin position="70"/>
        <end position="90"/>
    </location>
</feature>
<evidence type="ECO:0000313" key="3">
    <source>
        <dbReference type="Proteomes" id="UP000887013"/>
    </source>
</evidence>